<dbReference type="InterPro" id="IPR029044">
    <property type="entry name" value="Nucleotide-diphossugar_trans"/>
</dbReference>
<gene>
    <name evidence="1" type="ORF">EF807_02180</name>
</gene>
<reference evidence="1 2" key="1">
    <citation type="journal article" date="2019" name="Nat. Microbiol.">
        <title>Wide diversity of methane and short-chain alkane metabolisms in uncultured archaea.</title>
        <authorList>
            <person name="Borrel G."/>
            <person name="Adam P.S."/>
            <person name="McKay L.J."/>
            <person name="Chen L.X."/>
            <person name="Sierra-Garcia I.N."/>
            <person name="Sieber C.M."/>
            <person name="Letourneur Q."/>
            <person name="Ghozlane A."/>
            <person name="Andersen G.L."/>
            <person name="Li W.J."/>
            <person name="Hallam S.J."/>
            <person name="Muyzer G."/>
            <person name="de Oliveira V.M."/>
            <person name="Inskeep W.P."/>
            <person name="Banfield J.F."/>
            <person name="Gribaldo S."/>
        </authorList>
    </citation>
    <scope>NUCLEOTIDE SEQUENCE [LARGE SCALE GENOMIC DNA]</scope>
    <source>
        <strain evidence="1">NM1b</strain>
    </source>
</reference>
<dbReference type="Proteomes" id="UP000320766">
    <property type="component" value="Unassembled WGS sequence"/>
</dbReference>
<dbReference type="EMBL" id="RXIL01000037">
    <property type="protein sequence ID" value="RZN71679.1"/>
    <property type="molecule type" value="Genomic_DNA"/>
</dbReference>
<organism evidence="1 2">
    <name type="scientific">Candidatus Methanolliviera hydrocarbonicum</name>
    <dbReference type="NCBI Taxonomy" id="2491085"/>
    <lineage>
        <taxon>Archaea</taxon>
        <taxon>Methanobacteriati</taxon>
        <taxon>Methanobacteriota</taxon>
        <taxon>Candidatus Methanoliparia</taxon>
        <taxon>Candidatus Methanoliparales</taxon>
        <taxon>Candidatus Methanollivieraceae</taxon>
        <taxon>Candidatus Methanolliviera</taxon>
    </lineage>
</organism>
<evidence type="ECO:0000313" key="1">
    <source>
        <dbReference type="EMBL" id="RZN71679.1"/>
    </source>
</evidence>
<sequence>MDFSQGVITTVHDICMECKELKVRMDELSDKYPPGVIIPMLYDEIRGNALPQIIDGLNRCTYLRKVFIALSAKNSEEYEKTVEFFQELEIPHEVLWCNSPEVAQLLLELKDRGLDITKLSGKGKDLWLSIGVASLEVYAFAVHDADILFYSDILPSKLLYPIIEPRLDSFFSKGYYARINLESRAMYGRVSRLFVAPLLDALQEKLNRTSEFLRYLRTFRYPLSGEIGITSNLALNIRIPCDWGLEMGVLSELFRNVAYKRICQVDLGFYDHKHKAVSDDTRGGLTKTTEDVLTTLLRSLTEIDGIEVSREFLLSTLVLYRRFAQDRIRQYHTDAMCNRFDYDRHLEESTVESFADVIMREANTYAYIGNPTATQLPDWVRARSAMHNLRERLRDATCLH</sequence>
<dbReference type="Gene3D" id="3.90.550.10">
    <property type="entry name" value="Spore Coat Polysaccharide Biosynthesis Protein SpsA, Chain A"/>
    <property type="match status" value="1"/>
</dbReference>
<evidence type="ECO:0000313" key="2">
    <source>
        <dbReference type="Proteomes" id="UP000320766"/>
    </source>
</evidence>
<accession>A0A520KY18</accession>
<dbReference type="AlphaFoldDB" id="A0A520KY18"/>
<name>A0A520KY18_9EURY</name>
<comment type="caution">
    <text evidence="1">The sequence shown here is derived from an EMBL/GenBank/DDBJ whole genome shotgun (WGS) entry which is preliminary data.</text>
</comment>
<protein>
    <submittedName>
        <fullName evidence="1">Glucosyl-3-phosphoglycerate synthase</fullName>
    </submittedName>
</protein>
<dbReference type="SUPFAM" id="SSF53448">
    <property type="entry name" value="Nucleotide-diphospho-sugar transferases"/>
    <property type="match status" value="1"/>
</dbReference>
<proteinExistence type="predicted"/>